<evidence type="ECO:0000259" key="1">
    <source>
        <dbReference type="PROSITE" id="PS51186"/>
    </source>
</evidence>
<reference evidence="2 3" key="1">
    <citation type="submission" date="2020-01" db="EMBL/GenBank/DDBJ databases">
        <title>Bacteria diversity of Porities sp.</title>
        <authorList>
            <person name="Wang G."/>
        </authorList>
    </citation>
    <scope>NUCLEOTIDE SEQUENCE [LARGE SCALE GENOMIC DNA]</scope>
    <source>
        <strain evidence="2 3">R33</strain>
    </source>
</reference>
<dbReference type="PANTHER" id="PTHR43610">
    <property type="entry name" value="BLL6696 PROTEIN"/>
    <property type="match status" value="1"/>
</dbReference>
<dbReference type="PANTHER" id="PTHR43610:SF1">
    <property type="entry name" value="N-ACETYLTRANSFERASE DOMAIN-CONTAINING PROTEIN"/>
    <property type="match status" value="1"/>
</dbReference>
<accession>A0A6L9EHA0</accession>
<dbReference type="InterPro" id="IPR000182">
    <property type="entry name" value="GNAT_dom"/>
</dbReference>
<dbReference type="GO" id="GO:0016747">
    <property type="term" value="F:acyltransferase activity, transferring groups other than amino-acyl groups"/>
    <property type="evidence" value="ECO:0007669"/>
    <property type="project" value="InterPro"/>
</dbReference>
<evidence type="ECO:0000313" key="3">
    <source>
        <dbReference type="Proteomes" id="UP000475249"/>
    </source>
</evidence>
<dbReference type="Pfam" id="PF13302">
    <property type="entry name" value="Acetyltransf_3"/>
    <property type="match status" value="1"/>
</dbReference>
<evidence type="ECO:0000313" key="2">
    <source>
        <dbReference type="EMBL" id="NAS14170.1"/>
    </source>
</evidence>
<dbReference type="PROSITE" id="PS51186">
    <property type="entry name" value="GNAT"/>
    <property type="match status" value="1"/>
</dbReference>
<gene>
    <name evidence="2" type="ORF">GTQ38_19325</name>
</gene>
<dbReference type="AlphaFoldDB" id="A0A6L9EHA0"/>
<protein>
    <submittedName>
        <fullName evidence="2">GNAT family N-acetyltransferase</fullName>
    </submittedName>
</protein>
<feature type="domain" description="N-acetyltransferase" evidence="1">
    <location>
        <begin position="14"/>
        <end position="165"/>
    </location>
</feature>
<comment type="caution">
    <text evidence="2">The sequence shown here is derived from an EMBL/GenBank/DDBJ whole genome shotgun (WGS) entry which is preliminary data.</text>
</comment>
<name>A0A6L9EHA0_9FLAO</name>
<dbReference type="Gene3D" id="3.40.630.30">
    <property type="match status" value="1"/>
</dbReference>
<sequence>MSFNLQPVLVDDRILLAPLQAGDLEALYQVASDPLIWEQHQEPERYQRHRFGNYFAEAIASGAALKIVLKANGELIGCSRYKIIDEDEGVIEIGWSFLACEYWGGDYNRAVKKLMINYALTHFDKVIFYVNKYNQRSRKAVEKIGGKFISPGATSWALEEESNGVTYLINSKLS</sequence>
<proteinExistence type="predicted"/>
<dbReference type="SUPFAM" id="SSF55729">
    <property type="entry name" value="Acyl-CoA N-acyltransferases (Nat)"/>
    <property type="match status" value="1"/>
</dbReference>
<dbReference type="EMBL" id="WXYO01000009">
    <property type="protein sequence ID" value="NAS14170.1"/>
    <property type="molecule type" value="Genomic_DNA"/>
</dbReference>
<dbReference type="InterPro" id="IPR016181">
    <property type="entry name" value="Acyl_CoA_acyltransferase"/>
</dbReference>
<keyword evidence="3" id="KW-1185">Reference proteome</keyword>
<organism evidence="2 3">
    <name type="scientific">Poritiphilus flavus</name>
    <dbReference type="NCBI Taxonomy" id="2697053"/>
    <lineage>
        <taxon>Bacteria</taxon>
        <taxon>Pseudomonadati</taxon>
        <taxon>Bacteroidota</taxon>
        <taxon>Flavobacteriia</taxon>
        <taxon>Flavobacteriales</taxon>
        <taxon>Flavobacteriaceae</taxon>
        <taxon>Poritiphilus</taxon>
    </lineage>
</organism>
<dbReference type="RefSeq" id="WP_161437221.1">
    <property type="nucleotide sequence ID" value="NZ_WXYO01000009.1"/>
</dbReference>
<keyword evidence="2" id="KW-0808">Transferase</keyword>
<dbReference type="Proteomes" id="UP000475249">
    <property type="component" value="Unassembled WGS sequence"/>
</dbReference>